<name>A0A1S3D3H7_DIACI</name>
<keyword evidence="3" id="KW-1185">Reference proteome</keyword>
<dbReference type="GO" id="GO:0000127">
    <property type="term" value="C:transcription factor TFIIIC complex"/>
    <property type="evidence" value="ECO:0007669"/>
    <property type="project" value="TreeGrafter"/>
</dbReference>
<evidence type="ECO:0000259" key="2">
    <source>
        <dbReference type="Pfam" id="PF10419"/>
    </source>
</evidence>
<feature type="compositionally biased region" description="Basic and acidic residues" evidence="1">
    <location>
        <begin position="200"/>
        <end position="214"/>
    </location>
</feature>
<dbReference type="GeneID" id="103510685"/>
<dbReference type="AlphaFoldDB" id="A0A1S3D3H7"/>
<dbReference type="Proteomes" id="UP000079169">
    <property type="component" value="Unplaced"/>
</dbReference>
<gene>
    <name evidence="4" type="primary">LOC103510685</name>
</gene>
<feature type="compositionally biased region" description="Acidic residues" evidence="1">
    <location>
        <begin position="132"/>
        <end position="144"/>
    </location>
</feature>
<evidence type="ECO:0000256" key="1">
    <source>
        <dbReference type="SAM" id="MobiDB-lite"/>
    </source>
</evidence>
<dbReference type="Pfam" id="PF10419">
    <property type="entry name" value="TFIIIC_sub6"/>
    <property type="match status" value="1"/>
</dbReference>
<sequence>MEVDAEVSDDLTDEEEIEEKLIFMELDNCHELNQDTQIKFLGLDREKPLVIVNGISYSGPWEEPLGTLLILDKTPPDQRKCQHCDPIIRKPLADEYELKYKVDKMLKMSRVVIVKKEDEEEDLRKLAKGGENVEEGESSDDSLDEYYAANVEAPAKTLVDETDPQQPLPDEQTMLPGPSTSGATVDETSMLFQALQSEHTPVKDTRTPSQPERD</sequence>
<dbReference type="PANTHER" id="PTHR21860:SF2">
    <property type="entry name" value="GENERAL TRANSCRIPTION FACTOR 3C POLYPEPTIDE 6"/>
    <property type="match status" value="1"/>
</dbReference>
<proteinExistence type="predicted"/>
<evidence type="ECO:0000313" key="4">
    <source>
        <dbReference type="RefSeq" id="XP_008473592.2"/>
    </source>
</evidence>
<organism evidence="3 4">
    <name type="scientific">Diaphorina citri</name>
    <name type="common">Asian citrus psyllid</name>
    <dbReference type="NCBI Taxonomy" id="121845"/>
    <lineage>
        <taxon>Eukaryota</taxon>
        <taxon>Metazoa</taxon>
        <taxon>Ecdysozoa</taxon>
        <taxon>Arthropoda</taxon>
        <taxon>Hexapoda</taxon>
        <taxon>Insecta</taxon>
        <taxon>Pterygota</taxon>
        <taxon>Neoptera</taxon>
        <taxon>Paraneoptera</taxon>
        <taxon>Hemiptera</taxon>
        <taxon>Sternorrhyncha</taxon>
        <taxon>Psylloidea</taxon>
        <taxon>Psyllidae</taxon>
        <taxon>Diaphorininae</taxon>
        <taxon>Diaphorina</taxon>
    </lineage>
</organism>
<feature type="compositionally biased region" description="Polar residues" evidence="1">
    <location>
        <begin position="178"/>
        <end position="199"/>
    </location>
</feature>
<feature type="region of interest" description="Disordered" evidence="1">
    <location>
        <begin position="120"/>
        <end position="214"/>
    </location>
</feature>
<dbReference type="GO" id="GO:0006383">
    <property type="term" value="P:transcription by RNA polymerase III"/>
    <property type="evidence" value="ECO:0007669"/>
    <property type="project" value="InterPro"/>
</dbReference>
<feature type="domain" description="Transcription factor TFIIIC triple barrel" evidence="2">
    <location>
        <begin position="16"/>
        <end position="111"/>
    </location>
</feature>
<dbReference type="PANTHER" id="PTHR21860">
    <property type="entry name" value="TRANSCRIPTION INITIATION FACTOR IIIC TFIIIC , POLYPEPTIDE 6-RELATED"/>
    <property type="match status" value="1"/>
</dbReference>
<reference evidence="4" key="1">
    <citation type="submission" date="2025-08" db="UniProtKB">
        <authorList>
            <consortium name="RefSeq"/>
        </authorList>
    </citation>
    <scope>IDENTIFICATION</scope>
</reference>
<dbReference type="InterPro" id="IPR019481">
    <property type="entry name" value="TFIIIC_triple_barrel"/>
</dbReference>
<dbReference type="RefSeq" id="XP_008473592.2">
    <property type="nucleotide sequence ID" value="XM_008475370.3"/>
</dbReference>
<protein>
    <submittedName>
        <fullName evidence="4">Uncharacterized protein LOC103510685</fullName>
    </submittedName>
</protein>
<dbReference type="KEGG" id="dci:103510685"/>
<dbReference type="Gene3D" id="2.60.40.4370">
    <property type="match status" value="1"/>
</dbReference>
<evidence type="ECO:0000313" key="3">
    <source>
        <dbReference type="Proteomes" id="UP000079169"/>
    </source>
</evidence>
<accession>A0A1S3D3H7</accession>
<dbReference type="PaxDb" id="121845-A0A1S3D3H7"/>
<dbReference type="InterPro" id="IPR042771">
    <property type="entry name" value="GTF3C6-like"/>
</dbReference>